<keyword evidence="13 17" id="KW-0472">Membrane</keyword>
<dbReference type="InterPro" id="IPR003674">
    <property type="entry name" value="Oligo_trans_STT3"/>
</dbReference>
<evidence type="ECO:0000256" key="3">
    <source>
        <dbReference type="ARBA" id="ARBA00004127"/>
    </source>
</evidence>
<evidence type="ECO:0000259" key="19">
    <source>
        <dbReference type="Pfam" id="PF22627"/>
    </source>
</evidence>
<comment type="subcellular location">
    <subcellularLocation>
        <location evidence="3">Endomembrane system</location>
        <topology evidence="3">Multi-pass membrane protein</topology>
    </subcellularLocation>
</comment>
<proteinExistence type="inferred from homology"/>
<dbReference type="AlphaFoldDB" id="A0A7D5XD56"/>
<dbReference type="Gene3D" id="3.40.50.12610">
    <property type="match status" value="1"/>
</dbReference>
<accession>A0A7D5XD56</accession>
<feature type="transmembrane region" description="Helical" evidence="17">
    <location>
        <begin position="429"/>
        <end position="449"/>
    </location>
</feature>
<feature type="domain" description="Oligosaccharyl transferase STT3 N-terminal" evidence="18">
    <location>
        <begin position="24"/>
        <end position="284"/>
    </location>
</feature>
<evidence type="ECO:0000256" key="11">
    <source>
        <dbReference type="ARBA" id="ARBA00022842"/>
    </source>
</evidence>
<dbReference type="GO" id="GO:0016020">
    <property type="term" value="C:membrane"/>
    <property type="evidence" value="ECO:0007669"/>
    <property type="project" value="InterPro"/>
</dbReference>
<keyword evidence="14" id="KW-0464">Manganese</keyword>
<comment type="cofactor">
    <cofactor evidence="1">
        <name>Mn(2+)</name>
        <dbReference type="ChEBI" id="CHEBI:29035"/>
    </cofactor>
</comment>
<feature type="domain" description="AglB-like core" evidence="19">
    <location>
        <begin position="471"/>
        <end position="533"/>
    </location>
</feature>
<evidence type="ECO:0000256" key="17">
    <source>
        <dbReference type="SAM" id="Phobius"/>
    </source>
</evidence>
<keyword evidence="12 17" id="KW-1133">Transmembrane helix</keyword>
<name>A0A7D5XD56_FERL1</name>
<feature type="transmembrane region" description="Helical" evidence="17">
    <location>
        <begin position="222"/>
        <end position="239"/>
    </location>
</feature>
<comment type="similarity">
    <text evidence="5">Belongs to the STT3 family.</text>
</comment>
<feature type="transmembrane region" description="Helical" evidence="17">
    <location>
        <begin position="115"/>
        <end position="135"/>
    </location>
</feature>
<dbReference type="InterPro" id="IPR048307">
    <property type="entry name" value="STT3_N"/>
</dbReference>
<keyword evidence="9 17" id="KW-0812">Transmembrane</keyword>
<evidence type="ECO:0000256" key="16">
    <source>
        <dbReference type="ARBA" id="ARBA00034066"/>
    </source>
</evidence>
<organism evidence="20 21">
    <name type="scientific">Fermentimicrarchaeum limneticum</name>
    <dbReference type="NCBI Taxonomy" id="2795018"/>
    <lineage>
        <taxon>Archaea</taxon>
        <taxon>Candidatus Micrarchaeota</taxon>
        <taxon>Candidatus Fermentimicrarchaeales</taxon>
        <taxon>Candidatus Fermentimicrarchaeaceae</taxon>
        <taxon>Candidatus Fermentimicrarchaeum</taxon>
    </lineage>
</organism>
<reference evidence="21" key="1">
    <citation type="submission" date="2020-07" db="EMBL/GenBank/DDBJ databases">
        <title>Metabolic diversity and evolutionary history of the archaeal phylum ###Micrarchaeota### uncovered from a freshwater lake metagenome.</title>
        <authorList>
            <person name="Kadnikov V.V."/>
            <person name="Savvichev A.S."/>
            <person name="Mardanov A.V."/>
            <person name="Beletsky A.V."/>
            <person name="Chupakov A.V."/>
            <person name="Kokryatskaya N.M."/>
            <person name="Pimenov N.V."/>
            <person name="Ravin N.V."/>
        </authorList>
    </citation>
    <scope>NUCLEOTIDE SEQUENCE [LARGE SCALE GENOMIC DNA]</scope>
</reference>
<evidence type="ECO:0000256" key="14">
    <source>
        <dbReference type="ARBA" id="ARBA00023211"/>
    </source>
</evidence>
<evidence type="ECO:0000256" key="5">
    <source>
        <dbReference type="ARBA" id="ARBA00010810"/>
    </source>
</evidence>
<keyword evidence="8 20" id="KW-0808">Transferase</keyword>
<evidence type="ECO:0000313" key="21">
    <source>
        <dbReference type="Proteomes" id="UP000510821"/>
    </source>
</evidence>
<dbReference type="PANTHER" id="PTHR13872">
    <property type="entry name" value="DOLICHYL-DIPHOSPHOOLIGOSACCHARIDE--PROTEIN GLYCOSYLTRANSFERASE SUBUNIT"/>
    <property type="match status" value="1"/>
</dbReference>
<evidence type="ECO:0000256" key="1">
    <source>
        <dbReference type="ARBA" id="ARBA00001936"/>
    </source>
</evidence>
<evidence type="ECO:0000256" key="4">
    <source>
        <dbReference type="ARBA" id="ARBA00004922"/>
    </source>
</evidence>
<feature type="transmembrane region" description="Helical" evidence="17">
    <location>
        <begin position="246"/>
        <end position="266"/>
    </location>
</feature>
<evidence type="ECO:0000256" key="2">
    <source>
        <dbReference type="ARBA" id="ARBA00001946"/>
    </source>
</evidence>
<evidence type="ECO:0000256" key="15">
    <source>
        <dbReference type="ARBA" id="ARBA00030679"/>
    </source>
</evidence>
<feature type="transmembrane region" description="Helical" evidence="17">
    <location>
        <begin position="7"/>
        <end position="28"/>
    </location>
</feature>
<evidence type="ECO:0000259" key="18">
    <source>
        <dbReference type="Pfam" id="PF02516"/>
    </source>
</evidence>
<dbReference type="EC" id="2.4.99.21" evidence="6"/>
<feature type="transmembrane region" description="Helical" evidence="17">
    <location>
        <begin position="296"/>
        <end position="318"/>
    </location>
</feature>
<evidence type="ECO:0000256" key="9">
    <source>
        <dbReference type="ARBA" id="ARBA00022692"/>
    </source>
</evidence>
<feature type="transmembrane region" description="Helical" evidence="17">
    <location>
        <begin position="89"/>
        <end position="106"/>
    </location>
</feature>
<evidence type="ECO:0000256" key="8">
    <source>
        <dbReference type="ARBA" id="ARBA00022679"/>
    </source>
</evidence>
<dbReference type="GO" id="GO:0046872">
    <property type="term" value="F:metal ion binding"/>
    <property type="evidence" value="ECO:0007669"/>
    <property type="project" value="UniProtKB-KW"/>
</dbReference>
<keyword evidence="11" id="KW-0460">Magnesium</keyword>
<dbReference type="InterPro" id="IPR054479">
    <property type="entry name" value="AglB-like_core"/>
</dbReference>
<evidence type="ECO:0000313" key="20">
    <source>
        <dbReference type="EMBL" id="QLJ53485.1"/>
    </source>
</evidence>
<protein>
    <recommendedName>
        <fullName evidence="6">dolichyl-phosphooligosaccharide-protein glycotransferase</fullName>
        <ecNumber evidence="6">2.4.99.21</ecNumber>
    </recommendedName>
    <alternativeName>
        <fullName evidence="15">Oligosaccharyl transferase</fullName>
    </alternativeName>
</protein>
<dbReference type="GO" id="GO:0012505">
    <property type="term" value="C:endomembrane system"/>
    <property type="evidence" value="ECO:0007669"/>
    <property type="project" value="UniProtKB-SubCell"/>
</dbReference>
<keyword evidence="10" id="KW-0479">Metal-binding</keyword>
<dbReference type="GO" id="GO:0004576">
    <property type="term" value="F:oligosaccharyl transferase activity"/>
    <property type="evidence" value="ECO:0007669"/>
    <property type="project" value="InterPro"/>
</dbReference>
<evidence type="ECO:0000256" key="6">
    <source>
        <dbReference type="ARBA" id="ARBA00012602"/>
    </source>
</evidence>
<feature type="transmembrane region" description="Helical" evidence="17">
    <location>
        <begin position="379"/>
        <end position="395"/>
    </location>
</feature>
<dbReference type="KEGG" id="flt:Sv326_1310"/>
<dbReference type="Pfam" id="PF02516">
    <property type="entry name" value="STT3"/>
    <property type="match status" value="1"/>
</dbReference>
<comment type="pathway">
    <text evidence="4">Protein modification; protein glycosylation.</text>
</comment>
<dbReference type="EMBL" id="CP058998">
    <property type="protein sequence ID" value="QLJ53485.1"/>
    <property type="molecule type" value="Genomic_DNA"/>
</dbReference>
<comment type="catalytic activity">
    <reaction evidence="16">
        <text>an archaeal dolichyl phosphooligosaccharide + [protein]-L-asparagine = an archaeal dolichyl phosphate + a glycoprotein with the oligosaccharide chain attached by N-beta-D-glycosyl linkage to a protein L-asparagine.</text>
        <dbReference type="EC" id="2.4.99.21"/>
    </reaction>
</comment>
<comment type="cofactor">
    <cofactor evidence="2">
        <name>Mg(2+)</name>
        <dbReference type="ChEBI" id="CHEBI:18420"/>
    </cofactor>
</comment>
<keyword evidence="7" id="KW-0328">Glycosyltransferase</keyword>
<dbReference type="Proteomes" id="UP000510821">
    <property type="component" value="Chromosome"/>
</dbReference>
<feature type="transmembrane region" description="Helical" evidence="17">
    <location>
        <begin position="272"/>
        <end position="289"/>
    </location>
</feature>
<evidence type="ECO:0000256" key="13">
    <source>
        <dbReference type="ARBA" id="ARBA00023136"/>
    </source>
</evidence>
<gene>
    <name evidence="20" type="ORF">Sv326_1310</name>
</gene>
<evidence type="ECO:0000256" key="12">
    <source>
        <dbReference type="ARBA" id="ARBA00022989"/>
    </source>
</evidence>
<evidence type="ECO:0000256" key="10">
    <source>
        <dbReference type="ARBA" id="ARBA00022723"/>
    </source>
</evidence>
<dbReference type="UniPathway" id="UPA00378"/>
<dbReference type="PANTHER" id="PTHR13872:SF1">
    <property type="entry name" value="DOLICHYL-DIPHOSPHOOLIGOSACCHARIDE--PROTEIN GLYCOSYLTRANSFERASE SUBUNIT STT3B"/>
    <property type="match status" value="1"/>
</dbReference>
<dbReference type="Pfam" id="PF22627">
    <property type="entry name" value="AglB_core-like"/>
    <property type="match status" value="1"/>
</dbReference>
<evidence type="ECO:0000256" key="7">
    <source>
        <dbReference type="ARBA" id="ARBA00022676"/>
    </source>
</evidence>
<feature type="transmembrane region" description="Helical" evidence="17">
    <location>
        <begin position="349"/>
        <end position="367"/>
    </location>
</feature>
<sequence length="678" mass="77810">MLLNKEILATIFAVIIIAALTTSITPYLKHFDPWYHYRIAKYTLEQGLRPSFDQLSNMGENIIYPPLLHYLLAIPAHIPGLDLMAVAQVYPLVAGMLAIVFIFLFAREIFGERTALLSALLLSLMPVFKATTTFGYCDHDALDFVFILSAFFFFVKAIKKEESAPPAEPQSFNLKDGGWVETQKKEQPRIESPPKNRFMYYALAGVSAGLFALTWLGFPMLVVTLSAFVLLLSFLNPYMRLLDKDMVIGFLILSVVFSGIASLWYGTEIAPILSLALFSTAFSYVSLRLENNRRALPILIGIIIVCSLPILLFFRSWIVDAGLTYIGLRDREVQLEYVAELMAPDFNQIFQNYDVQLLPFVLGLGLFVTSQKDFRRENIFFITSFIIFIFLASSAIRFLQYFGFFVSILAAYFINKISEVLSSSLKRDVFMPVLLVLALFMLYIAPQIVQSSISDDWYSSLQWLRNNSNQADVVMNWWDYSPWVNAIAERKTVVNNQPPGRFDDSMVFFGTSDWEKAHKILLKYNVSYVVVSRGTITKIQAAEKFIDEKIDFQSAPTTREGPLYSLRFSNKFKTYFDPNSEVAWDEYAGGKKMYYRKIGLFNDQVYKTQYFEANLTGVDFNNDYLFIFSDVFLRIPSETEKRVFFDLMFTESDIPYLELVKEGGEVRIYKVQLENFTP</sequence>